<protein>
    <submittedName>
        <fullName evidence="1">Uncharacterized protein</fullName>
    </submittedName>
</protein>
<organism evidence="1 2">
    <name type="scientific">Dentipellis fragilis</name>
    <dbReference type="NCBI Taxonomy" id="205917"/>
    <lineage>
        <taxon>Eukaryota</taxon>
        <taxon>Fungi</taxon>
        <taxon>Dikarya</taxon>
        <taxon>Basidiomycota</taxon>
        <taxon>Agaricomycotina</taxon>
        <taxon>Agaricomycetes</taxon>
        <taxon>Russulales</taxon>
        <taxon>Hericiaceae</taxon>
        <taxon>Dentipellis</taxon>
    </lineage>
</organism>
<dbReference type="Proteomes" id="UP000298327">
    <property type="component" value="Unassembled WGS sequence"/>
</dbReference>
<reference evidence="1 2" key="1">
    <citation type="submission" date="2019-02" db="EMBL/GenBank/DDBJ databases">
        <title>Genome sequencing of the rare red list fungi Dentipellis fragilis.</title>
        <authorList>
            <person name="Buettner E."/>
            <person name="Kellner H."/>
        </authorList>
    </citation>
    <scope>NUCLEOTIDE SEQUENCE [LARGE SCALE GENOMIC DNA]</scope>
    <source>
        <strain evidence="1 2">DSM 105465</strain>
    </source>
</reference>
<dbReference type="EMBL" id="SEOQ01000873">
    <property type="protein sequence ID" value="TFY55930.1"/>
    <property type="molecule type" value="Genomic_DNA"/>
</dbReference>
<sequence>MSDDLASTNCGGGQQVRGGEAFRAGNAQIRGAGRQTRVTRARCCLLMLAAAPHLSAEKLKITDGAEWSKALISGPAEPGRTCMFWSIMGRPGLVVIGR</sequence>
<accession>A0A4Y9Y0Q6</accession>
<keyword evidence="2" id="KW-1185">Reference proteome</keyword>
<gene>
    <name evidence="1" type="ORF">EVG20_g9137</name>
</gene>
<name>A0A4Y9Y0Q6_9AGAM</name>
<dbReference type="AlphaFoldDB" id="A0A4Y9Y0Q6"/>
<evidence type="ECO:0000313" key="1">
    <source>
        <dbReference type="EMBL" id="TFY55930.1"/>
    </source>
</evidence>
<evidence type="ECO:0000313" key="2">
    <source>
        <dbReference type="Proteomes" id="UP000298327"/>
    </source>
</evidence>
<comment type="caution">
    <text evidence="1">The sequence shown here is derived from an EMBL/GenBank/DDBJ whole genome shotgun (WGS) entry which is preliminary data.</text>
</comment>
<proteinExistence type="predicted"/>